<keyword evidence="2" id="KW-0378">Hydrolase</keyword>
<protein>
    <recommendedName>
        <fullName evidence="6">Serine protease</fullName>
    </recommendedName>
</protein>
<dbReference type="GO" id="GO:0004252">
    <property type="term" value="F:serine-type endopeptidase activity"/>
    <property type="evidence" value="ECO:0007669"/>
    <property type="project" value="InterPro"/>
</dbReference>
<dbReference type="InterPro" id="IPR001940">
    <property type="entry name" value="Peptidase_S1C"/>
</dbReference>
<dbReference type="Gene3D" id="2.60.120.380">
    <property type="match status" value="2"/>
</dbReference>
<dbReference type="InterPro" id="IPR009003">
    <property type="entry name" value="Peptidase_S1_PA"/>
</dbReference>
<evidence type="ECO:0000256" key="2">
    <source>
        <dbReference type="ARBA" id="ARBA00022801"/>
    </source>
</evidence>
<name>A0A1Y1S1Y1_9SPIO</name>
<dbReference type="Pfam" id="PF13365">
    <property type="entry name" value="Trypsin_2"/>
    <property type="match status" value="1"/>
</dbReference>
<dbReference type="PANTHER" id="PTHR43343:SF3">
    <property type="entry name" value="PROTEASE DO-LIKE 8, CHLOROPLASTIC"/>
    <property type="match status" value="1"/>
</dbReference>
<keyword evidence="5" id="KW-1185">Reference proteome</keyword>
<evidence type="ECO:0000256" key="3">
    <source>
        <dbReference type="SAM" id="MobiDB-lite"/>
    </source>
</evidence>
<accession>A0A1Y1S1Y1</accession>
<dbReference type="STRING" id="1963862.B4O97_01980"/>
<evidence type="ECO:0000313" key="5">
    <source>
        <dbReference type="Proteomes" id="UP000192343"/>
    </source>
</evidence>
<sequence>MNTRFPHATTNGFVIKLSFLLFAFCLILQPLVSQEQDNNQIREETSPPVFMEPGTHTLPSDEAAEPADTDQVEDEGPDAQEQPEFEPAPVLPPLLESGRRVEGRIDLSSGVNFATYRFNVPPEAMRVVITLDDARGDLDLFVRHGADILDYSMVDAKAISDDYNETLVLSRFGEEGLYDGEYYLDVAYQRERPPRRNGRYLNEIGFSLSVNYERLTVTERISSGDEVSGILKPDEGMMKLYAVRTEGWDSALRIDISDTSGDIDLFISYNNPGINPENAEYRSESLLGREAIVIDRNSSPSFRTGTYHVLVVDQVADSFPVAFTMKSSRDAEAPEDLLALPPIPDPDDPVEHAVGSTVEVIGSQGRGSGSLVSSDGYLLTNWHVVRDAENQPSRDVYIAATLNQHIPPQELFRGEVVRYDEALDLALVKISSGRYGQPLPRNYIFPFFNLGDANRLRLGQPVSILGYPSNGGAGSRVSITLTRGIISGFEKTPTGTYVKTDAEVSFGNSGGSVFNAFGELLGIPTSFYSDGEGKLAFILPVTMIPPSWLKIIDGSH</sequence>
<dbReference type="GO" id="GO:0006508">
    <property type="term" value="P:proteolysis"/>
    <property type="evidence" value="ECO:0007669"/>
    <property type="project" value="UniProtKB-KW"/>
</dbReference>
<dbReference type="RefSeq" id="WP_083047804.1">
    <property type="nucleotide sequence ID" value="NZ_MWQY01000002.1"/>
</dbReference>
<evidence type="ECO:0000256" key="1">
    <source>
        <dbReference type="ARBA" id="ARBA00022670"/>
    </source>
</evidence>
<dbReference type="Proteomes" id="UP000192343">
    <property type="component" value="Unassembled WGS sequence"/>
</dbReference>
<dbReference type="InterPro" id="IPR051201">
    <property type="entry name" value="Chloro_Bact_Ser_Proteases"/>
</dbReference>
<organism evidence="4 5">
    <name type="scientific">Marispirochaeta aestuarii</name>
    <dbReference type="NCBI Taxonomy" id="1963862"/>
    <lineage>
        <taxon>Bacteria</taxon>
        <taxon>Pseudomonadati</taxon>
        <taxon>Spirochaetota</taxon>
        <taxon>Spirochaetia</taxon>
        <taxon>Spirochaetales</taxon>
        <taxon>Spirochaetaceae</taxon>
        <taxon>Marispirochaeta</taxon>
    </lineage>
</organism>
<dbReference type="SUPFAM" id="SSF50494">
    <property type="entry name" value="Trypsin-like serine proteases"/>
    <property type="match status" value="1"/>
</dbReference>
<evidence type="ECO:0000313" key="4">
    <source>
        <dbReference type="EMBL" id="ORC37795.1"/>
    </source>
</evidence>
<dbReference type="AlphaFoldDB" id="A0A1Y1S1Y1"/>
<feature type="region of interest" description="Disordered" evidence="3">
    <location>
        <begin position="45"/>
        <end position="93"/>
    </location>
</feature>
<dbReference type="EMBL" id="MWQY01000002">
    <property type="protein sequence ID" value="ORC37795.1"/>
    <property type="molecule type" value="Genomic_DNA"/>
</dbReference>
<dbReference type="PANTHER" id="PTHR43343">
    <property type="entry name" value="PEPTIDASE S12"/>
    <property type="match status" value="1"/>
</dbReference>
<comment type="caution">
    <text evidence="4">The sequence shown here is derived from an EMBL/GenBank/DDBJ whole genome shotgun (WGS) entry which is preliminary data.</text>
</comment>
<feature type="compositionally biased region" description="Acidic residues" evidence="3">
    <location>
        <begin position="62"/>
        <end position="84"/>
    </location>
</feature>
<dbReference type="PRINTS" id="PR00834">
    <property type="entry name" value="PROTEASES2C"/>
</dbReference>
<proteinExistence type="predicted"/>
<dbReference type="Gene3D" id="2.40.10.120">
    <property type="match status" value="1"/>
</dbReference>
<reference evidence="4 5" key="1">
    <citation type="submission" date="2017-03" db="EMBL/GenBank/DDBJ databases">
        <title>Draft Genome sequence of Marispirochaeta sp. strain JC444.</title>
        <authorList>
            <person name="Shivani Y."/>
            <person name="Subhash Y."/>
            <person name="Sasikala C."/>
            <person name="Ramana C."/>
        </authorList>
    </citation>
    <scope>NUCLEOTIDE SEQUENCE [LARGE SCALE GENOMIC DNA]</scope>
    <source>
        <strain evidence="4 5">JC444</strain>
    </source>
</reference>
<gene>
    <name evidence="4" type="ORF">B4O97_01980</name>
</gene>
<evidence type="ECO:0008006" key="6">
    <source>
        <dbReference type="Google" id="ProtNLM"/>
    </source>
</evidence>
<dbReference type="OrthoDB" id="9766361at2"/>
<keyword evidence="1" id="KW-0645">Protease</keyword>